<gene>
    <name evidence="2" type="ORF">DES41_111194</name>
</gene>
<dbReference type="InterPro" id="IPR046076">
    <property type="entry name" value="DUF6094"/>
</dbReference>
<evidence type="ECO:0000259" key="1">
    <source>
        <dbReference type="Pfam" id="PF19587"/>
    </source>
</evidence>
<dbReference type="Gene3D" id="3.40.50.150">
    <property type="entry name" value="Vaccinia Virus protein VP39"/>
    <property type="match status" value="1"/>
</dbReference>
<protein>
    <recommendedName>
        <fullName evidence="1">DUF6094 domain-containing protein</fullName>
    </recommendedName>
</protein>
<reference evidence="2 3" key="1">
    <citation type="submission" date="2018-07" db="EMBL/GenBank/DDBJ databases">
        <title>Genomic Encyclopedia of Type Strains, Phase IV (KMG-IV): sequencing the most valuable type-strain genomes for metagenomic binning, comparative biology and taxonomic classification.</title>
        <authorList>
            <person name="Goeker M."/>
        </authorList>
    </citation>
    <scope>NUCLEOTIDE SEQUENCE [LARGE SCALE GENOMIC DNA]</scope>
    <source>
        <strain evidence="2 3">DSM 21634</strain>
    </source>
</reference>
<dbReference type="AlphaFoldDB" id="A0A368XGB4"/>
<proteinExistence type="predicted"/>
<dbReference type="Pfam" id="PF19587">
    <property type="entry name" value="DUF6094"/>
    <property type="match status" value="1"/>
</dbReference>
<dbReference type="RefSeq" id="WP_114471593.1">
    <property type="nucleotide sequence ID" value="NZ_QPJK01000011.1"/>
</dbReference>
<comment type="caution">
    <text evidence="2">The sequence shown here is derived from an EMBL/GenBank/DDBJ whole genome shotgun (WGS) entry which is preliminary data.</text>
</comment>
<accession>A0A368XGB4</accession>
<dbReference type="OrthoDB" id="1843260at2"/>
<evidence type="ECO:0000313" key="2">
    <source>
        <dbReference type="EMBL" id="RCW66236.1"/>
    </source>
</evidence>
<dbReference type="SUPFAM" id="SSF53335">
    <property type="entry name" value="S-adenosyl-L-methionine-dependent methyltransferases"/>
    <property type="match status" value="1"/>
</dbReference>
<keyword evidence="3" id="KW-1185">Reference proteome</keyword>
<name>A0A368XGB4_9BURK</name>
<organism evidence="2 3">
    <name type="scientific">Pseudorhodoferax soli</name>
    <dbReference type="NCBI Taxonomy" id="545864"/>
    <lineage>
        <taxon>Bacteria</taxon>
        <taxon>Pseudomonadati</taxon>
        <taxon>Pseudomonadota</taxon>
        <taxon>Betaproteobacteria</taxon>
        <taxon>Burkholderiales</taxon>
        <taxon>Comamonadaceae</taxon>
    </lineage>
</organism>
<evidence type="ECO:0000313" key="3">
    <source>
        <dbReference type="Proteomes" id="UP000252884"/>
    </source>
</evidence>
<dbReference type="Proteomes" id="UP000252884">
    <property type="component" value="Unassembled WGS sequence"/>
</dbReference>
<dbReference type="EMBL" id="QPJK01000011">
    <property type="protein sequence ID" value="RCW66236.1"/>
    <property type="molecule type" value="Genomic_DNA"/>
</dbReference>
<dbReference type="InterPro" id="IPR029063">
    <property type="entry name" value="SAM-dependent_MTases_sf"/>
</dbReference>
<sequence>MALMFARLAQNFVKAGYYPTDEVTLERVIGMLRCTGPGPFRLLDPCCGEGTALADVRHGLLHTAGTADDEPASRTIDIEALGVEFDRERAWHAKQVLGRVIHADFHDVVIKARSIGLLFLSPPYGFGVADQANGKAGDADAEKAERLERTFLFKSTPLLANGGILVFIVPHYALDDEMRSHLARNYQDVRVFMAPEQRFRQCVVVGRRRKAGNPSKAVQDMLARAQASVDGAAVLPEEWTDAPYLVPSVADQEFTFHAVRIDAEQLGDELQRYRGHLLWQAFATHFRQTTGACRPPLREMTPWHMALALAAGQITGRFESEDGRVFLLKGDTYKRKQRTVATDVDEKGEVTHTVTMLDRFVPVINAIEFTPDYRLGQIVKIT</sequence>
<feature type="domain" description="DUF6094" evidence="1">
    <location>
        <begin position="6"/>
        <end position="217"/>
    </location>
</feature>
<dbReference type="PRINTS" id="PR00507">
    <property type="entry name" value="N12N6MTFRASE"/>
</dbReference>